<dbReference type="PANTHER" id="PTHR16305:SF28">
    <property type="entry name" value="GUANYLATE CYCLASE DOMAIN-CONTAINING PROTEIN"/>
    <property type="match status" value="1"/>
</dbReference>
<accession>A0A871XYQ9</accession>
<dbReference type="Gene3D" id="1.25.40.10">
    <property type="entry name" value="Tetratricopeptide repeat domain"/>
    <property type="match status" value="2"/>
</dbReference>
<dbReference type="InterPro" id="IPR027417">
    <property type="entry name" value="P-loop_NTPase"/>
</dbReference>
<dbReference type="GO" id="GO:0005524">
    <property type="term" value="F:ATP binding"/>
    <property type="evidence" value="ECO:0007669"/>
    <property type="project" value="UniProtKB-KW"/>
</dbReference>
<dbReference type="EMBL" id="MW122884">
    <property type="protein sequence ID" value="QOV09129.1"/>
    <property type="molecule type" value="Genomic_DNA"/>
</dbReference>
<keyword evidence="1" id="KW-0547">Nucleotide-binding</keyword>
<evidence type="ECO:0000256" key="2">
    <source>
        <dbReference type="ARBA" id="ARBA00022840"/>
    </source>
</evidence>
<feature type="repeat" description="TPR" evidence="3">
    <location>
        <begin position="711"/>
        <end position="744"/>
    </location>
</feature>
<sequence>MALTLVGRENEQKIFRNKMEEAVAGKGSTIIITGEPGIGKSALVNDACKAATGMGFSVRQGTAPQEATKPFGILSDALSELTQSPLFDETEYVSFAEVFAINSAGLLMAKASVDGDRLDADIFAGMLTAVQSFVRDSFDYSGTKGANLGRLEYGDLKIMIENGRNLFITAVLIGQEHAEMADAIRNSIKEIETKYGDMLESWNGNMSAMPPVRHILERLAGKKFMLHRDMENVNLEAEINRISDAAFDALRTECAHNPVLLVLEDTHWSDEGSLKVTEYIARNCPEMPLVLLCSARTSESNTFENFRRGLTFDGTALEMKLGGFDLPAMKQMIDGHFSPNSFPHSFYRDMFSRTEGNPLFALEMARHLKDAGAINLVCGSYIFDEIAATLPDTINELIARRLDSISPQLLLITEIASCMGREFDSAVLGSVSMLEDSATEMEALNSSGIMTFTGSKGKFSHGLFQEITYDSISPRWKAKYHADIGHCLERMFTENTEEVIFDLARHFSNTSEHAKTLRYCIRAGEKAESGFAAKQAMEFYGKAIAVCKGDMETQSMLHERIGDLCFILGEFDESRNHYLAILGLSPDRIRQADIHRKIGDAWERQADFDKAKSECAVAIEIVAGKGNAAEARILTSLGRIYMRQGDYSTAISYLEKTIHATENLGLRKDLGTAEHLLGSVYLHKGQYPDALEHFNKAILIRREVGDLSGLAASVNNIGNVMARTGEWDKALEHYKSSAEIDAKIGDKIGVASTLTNIATVHLSTGHPDEAIPTLEESITIERKIGDRRGLAISLLNLNLAYYLKGEYDRSIAILTEALDICEKNSLKYECIFCYNGLCELYSLSGRAAEGQQLARKSLALAREIGTTEGESMSHMNLGIALLASGDMEPARENLEAALSLMKKIGHNQISDANMQLGLYWKKVGDKIKARAYFNDALAGFEKNSNKGKTEDCRKSISELDA</sequence>
<feature type="repeat" description="TPR" evidence="3">
    <location>
        <begin position="791"/>
        <end position="824"/>
    </location>
</feature>
<dbReference type="SMART" id="SM00028">
    <property type="entry name" value="TPR"/>
    <property type="match status" value="9"/>
</dbReference>
<dbReference type="Pfam" id="PF13191">
    <property type="entry name" value="AAA_16"/>
    <property type="match status" value="1"/>
</dbReference>
<feature type="domain" description="Orc1-like AAA ATPase" evidence="4">
    <location>
        <begin position="4"/>
        <end position="79"/>
    </location>
</feature>
<dbReference type="InterPro" id="IPR011990">
    <property type="entry name" value="TPR-like_helical_dom_sf"/>
</dbReference>
<dbReference type="Gene3D" id="3.40.50.300">
    <property type="entry name" value="P-loop containing nucleotide triphosphate hydrolases"/>
    <property type="match status" value="1"/>
</dbReference>
<organism evidence="5">
    <name type="scientific">uncultured Thermoplasmata archaeon</name>
    <dbReference type="NCBI Taxonomy" id="376542"/>
    <lineage>
        <taxon>Archaea</taxon>
        <taxon>Methanobacteriati</taxon>
        <taxon>Thermoplasmatota</taxon>
        <taxon>Thermoplasmata</taxon>
        <taxon>environmental samples</taxon>
    </lineage>
</organism>
<protein>
    <submittedName>
        <fullName evidence="5">Photosystem I assembly protein Ycf3</fullName>
    </submittedName>
</protein>
<keyword evidence="3" id="KW-0802">TPR repeat</keyword>
<dbReference type="Pfam" id="PF13424">
    <property type="entry name" value="TPR_12"/>
    <property type="match status" value="3"/>
</dbReference>
<keyword evidence="2" id="KW-0067">ATP-binding</keyword>
<evidence type="ECO:0000313" key="5">
    <source>
        <dbReference type="EMBL" id="QOV09129.1"/>
    </source>
</evidence>
<gene>
    <name evidence="5" type="primary">ycf3_2</name>
    <name evidence="5" type="ORF">HULAa36F11_00012</name>
</gene>
<feature type="repeat" description="TPR" evidence="3">
    <location>
        <begin position="631"/>
        <end position="664"/>
    </location>
</feature>
<evidence type="ECO:0000259" key="4">
    <source>
        <dbReference type="Pfam" id="PF13191"/>
    </source>
</evidence>
<dbReference type="SUPFAM" id="SSF52540">
    <property type="entry name" value="P-loop containing nucleoside triphosphate hydrolases"/>
    <property type="match status" value="1"/>
</dbReference>
<name>A0A871XYQ9_9ARCH</name>
<dbReference type="Pfam" id="PF13176">
    <property type="entry name" value="TPR_7"/>
    <property type="match status" value="1"/>
</dbReference>
<dbReference type="PROSITE" id="PS50005">
    <property type="entry name" value="TPR"/>
    <property type="match status" value="4"/>
</dbReference>
<feature type="repeat" description="TPR" evidence="3">
    <location>
        <begin position="671"/>
        <end position="704"/>
    </location>
</feature>
<dbReference type="SUPFAM" id="SSF48452">
    <property type="entry name" value="TPR-like"/>
    <property type="match status" value="3"/>
</dbReference>
<dbReference type="PANTHER" id="PTHR16305">
    <property type="entry name" value="TESTICULAR SOLUBLE ADENYLYL CYCLASE"/>
    <property type="match status" value="1"/>
</dbReference>
<proteinExistence type="predicted"/>
<evidence type="ECO:0000256" key="1">
    <source>
        <dbReference type="ARBA" id="ARBA00022741"/>
    </source>
</evidence>
<dbReference type="GO" id="GO:0004016">
    <property type="term" value="F:adenylate cyclase activity"/>
    <property type="evidence" value="ECO:0007669"/>
    <property type="project" value="TreeGrafter"/>
</dbReference>
<evidence type="ECO:0000256" key="3">
    <source>
        <dbReference type="PROSITE-ProRule" id="PRU00339"/>
    </source>
</evidence>
<dbReference type="InterPro" id="IPR041664">
    <property type="entry name" value="AAA_16"/>
</dbReference>
<dbReference type="GO" id="GO:0005737">
    <property type="term" value="C:cytoplasm"/>
    <property type="evidence" value="ECO:0007669"/>
    <property type="project" value="TreeGrafter"/>
</dbReference>
<dbReference type="InterPro" id="IPR019734">
    <property type="entry name" value="TPR_rpt"/>
</dbReference>
<dbReference type="AlphaFoldDB" id="A0A871XYQ9"/>
<reference evidence="5" key="1">
    <citation type="submission" date="2020-10" db="EMBL/GenBank/DDBJ databases">
        <title>Diverse heliorhodopsins detected via functional metagenomics in peat lake Actinobacteria, Chloroflexi and Archaea.</title>
        <authorList>
            <person name="Chazan A."/>
            <person name="Rozenberg A."/>
            <person name="Tahan R."/>
            <person name="Mannen K."/>
            <person name="Nagata T."/>
            <person name="Yaish S."/>
            <person name="Larom S."/>
            <person name="Kandori H."/>
            <person name="Inoue K."/>
            <person name="Beja O."/>
            <person name="Pushkarev A."/>
        </authorList>
    </citation>
    <scope>NUCLEOTIDE SEQUENCE</scope>
</reference>